<keyword evidence="3" id="KW-0732">Signal</keyword>
<evidence type="ECO:0000256" key="2">
    <source>
        <dbReference type="SAM" id="Phobius"/>
    </source>
</evidence>
<proteinExistence type="predicted"/>
<sequence length="488" mass="56077">MKEKKFILILLILSLLLITTYADDQNSVKKEEINLEDGYYKIPIKLWHAMEEKPSMGNKALKQVAEIEVKNKEGNLYIGSDKMTYMNITASLINIYFQKEDGYYHKAQPGSFELEVPKEKAKRPQVFMTSLVNMDEMTKVYVDPKVEPMGDEPIRARIKLDFNNIEKIDLKDAELINKFNNGAKKEEFDKNQGGEVENKGLIVSYEPGCFEKDFSFYGNKLSGDRADKIAKQFNPLDQVNVFNIDFLGELDLIKGNEQSIQATREKIIPQKEFTLKLPLLKFKKEDNLSLYYFDEDKKEKLDFTFDGDYVSFKTKKTGDYVLVKSSDYSGKNINSPKIEMPKSSNSTKTYTLNQGKISRAKAFMASVKKPTAKKMSSTTKITNTQGLGKVEPIKSNSPSLEEIRKSVEAQGQVAKNNMMKEDNENQDLENEQANTKSNTRESKGIIFLVIIVILFINCLSYFIIRKYTKLILDIDEESRFLDKLRRKK</sequence>
<feature type="chain" id="PRO_5003027215" evidence="3">
    <location>
        <begin position="23"/>
        <end position="488"/>
    </location>
</feature>
<reference evidence="4 5" key="1">
    <citation type="submission" date="2009-12" db="EMBL/GenBank/DDBJ databases">
        <title>Genome Sequence of Peptoniphilus lacrimalis 315-B.</title>
        <authorList>
            <person name="Durkin A.S."/>
            <person name="Madupu R."/>
            <person name="Torralba M."/>
            <person name="Methe B."/>
            <person name="Sutton G."/>
            <person name="Strausberg R.L."/>
            <person name="Nelson K.E."/>
        </authorList>
    </citation>
    <scope>NUCLEOTIDE SEQUENCE [LARGE SCALE GENOMIC DNA]</scope>
    <source>
        <strain evidence="4 5">315-B</strain>
    </source>
</reference>
<name>D1VTB5_9FIRM</name>
<keyword evidence="5" id="KW-1185">Reference proteome</keyword>
<dbReference type="RefSeq" id="WP_004824690.1">
    <property type="nucleotide sequence ID" value="NZ_ADDO01000035.1"/>
</dbReference>
<feature type="transmembrane region" description="Helical" evidence="2">
    <location>
        <begin position="444"/>
        <end position="464"/>
    </location>
</feature>
<evidence type="ECO:0000313" key="4">
    <source>
        <dbReference type="EMBL" id="EFA90219.1"/>
    </source>
</evidence>
<gene>
    <name evidence="4" type="ORF">HMPREF0628_0376</name>
</gene>
<dbReference type="Proteomes" id="UP000005711">
    <property type="component" value="Unassembled WGS sequence"/>
</dbReference>
<dbReference type="eggNOG" id="ENOG502ZBX2">
    <property type="taxonomic scope" value="Bacteria"/>
</dbReference>
<evidence type="ECO:0000256" key="3">
    <source>
        <dbReference type="SAM" id="SignalP"/>
    </source>
</evidence>
<dbReference type="AlphaFoldDB" id="D1VTB5"/>
<dbReference type="Gene3D" id="2.60.40.1850">
    <property type="match status" value="1"/>
</dbReference>
<keyword evidence="2" id="KW-0472">Membrane</keyword>
<comment type="caution">
    <text evidence="4">The sequence shown here is derived from an EMBL/GenBank/DDBJ whole genome shotgun (WGS) entry which is preliminary data.</text>
</comment>
<keyword evidence="2" id="KW-0812">Transmembrane</keyword>
<protein>
    <submittedName>
        <fullName evidence="4">Iron transport-associated domain protein</fullName>
    </submittedName>
</protein>
<evidence type="ECO:0000313" key="5">
    <source>
        <dbReference type="Proteomes" id="UP000005711"/>
    </source>
</evidence>
<organism evidence="4 5">
    <name type="scientific">Peptoniphilus lacrimalis 315-B</name>
    <dbReference type="NCBI Taxonomy" id="596330"/>
    <lineage>
        <taxon>Bacteria</taxon>
        <taxon>Bacillati</taxon>
        <taxon>Bacillota</taxon>
        <taxon>Tissierellia</taxon>
        <taxon>Tissierellales</taxon>
        <taxon>Peptoniphilaceae</taxon>
        <taxon>Peptoniphilus</taxon>
    </lineage>
</organism>
<keyword evidence="2" id="KW-1133">Transmembrane helix</keyword>
<dbReference type="EMBL" id="ADDO01000035">
    <property type="protein sequence ID" value="EFA90219.1"/>
    <property type="molecule type" value="Genomic_DNA"/>
</dbReference>
<feature type="signal peptide" evidence="3">
    <location>
        <begin position="1"/>
        <end position="22"/>
    </location>
</feature>
<feature type="region of interest" description="Disordered" evidence="1">
    <location>
        <begin position="414"/>
        <end position="436"/>
    </location>
</feature>
<evidence type="ECO:0000256" key="1">
    <source>
        <dbReference type="SAM" id="MobiDB-lite"/>
    </source>
</evidence>
<accession>D1VTB5</accession>
<dbReference type="InterPro" id="IPR037250">
    <property type="entry name" value="NEAT_dom_sf"/>
</dbReference>